<name>A0A0C9YKZ8_9AGAM</name>
<gene>
    <name evidence="1" type="ORF">PISMIDRAFT_676994</name>
</gene>
<evidence type="ECO:0000313" key="1">
    <source>
        <dbReference type="EMBL" id="KIK25685.1"/>
    </source>
</evidence>
<sequence length="53" mass="5905">MHADNFTECTACRGGRARYTSLALSDRLLEEDAPRSDIDLSRATPLRCAAYDQ</sequence>
<evidence type="ECO:0000313" key="2">
    <source>
        <dbReference type="Proteomes" id="UP000054018"/>
    </source>
</evidence>
<dbReference type="HOGENOM" id="CLU_3069586_0_0_1"/>
<dbReference type="EMBL" id="KN833706">
    <property type="protein sequence ID" value="KIK25685.1"/>
    <property type="molecule type" value="Genomic_DNA"/>
</dbReference>
<keyword evidence="2" id="KW-1185">Reference proteome</keyword>
<organism evidence="1 2">
    <name type="scientific">Pisolithus microcarpus 441</name>
    <dbReference type="NCBI Taxonomy" id="765257"/>
    <lineage>
        <taxon>Eukaryota</taxon>
        <taxon>Fungi</taxon>
        <taxon>Dikarya</taxon>
        <taxon>Basidiomycota</taxon>
        <taxon>Agaricomycotina</taxon>
        <taxon>Agaricomycetes</taxon>
        <taxon>Agaricomycetidae</taxon>
        <taxon>Boletales</taxon>
        <taxon>Sclerodermatineae</taxon>
        <taxon>Pisolithaceae</taxon>
        <taxon>Pisolithus</taxon>
    </lineage>
</organism>
<protein>
    <submittedName>
        <fullName evidence="1">Uncharacterized protein</fullName>
    </submittedName>
</protein>
<reference evidence="2" key="2">
    <citation type="submission" date="2015-01" db="EMBL/GenBank/DDBJ databases">
        <title>Evolutionary Origins and Diversification of the Mycorrhizal Mutualists.</title>
        <authorList>
            <consortium name="DOE Joint Genome Institute"/>
            <consortium name="Mycorrhizal Genomics Consortium"/>
            <person name="Kohler A."/>
            <person name="Kuo A."/>
            <person name="Nagy L.G."/>
            <person name="Floudas D."/>
            <person name="Copeland A."/>
            <person name="Barry K.W."/>
            <person name="Cichocki N."/>
            <person name="Veneault-Fourrey C."/>
            <person name="LaButti K."/>
            <person name="Lindquist E.A."/>
            <person name="Lipzen A."/>
            <person name="Lundell T."/>
            <person name="Morin E."/>
            <person name="Murat C."/>
            <person name="Riley R."/>
            <person name="Ohm R."/>
            <person name="Sun H."/>
            <person name="Tunlid A."/>
            <person name="Henrissat B."/>
            <person name="Grigoriev I.V."/>
            <person name="Hibbett D.S."/>
            <person name="Martin F."/>
        </authorList>
    </citation>
    <scope>NUCLEOTIDE SEQUENCE [LARGE SCALE GENOMIC DNA]</scope>
    <source>
        <strain evidence="2">441</strain>
    </source>
</reference>
<dbReference type="AlphaFoldDB" id="A0A0C9YKZ8"/>
<accession>A0A0C9YKZ8</accession>
<proteinExistence type="predicted"/>
<reference evidence="1 2" key="1">
    <citation type="submission" date="2014-04" db="EMBL/GenBank/DDBJ databases">
        <authorList>
            <consortium name="DOE Joint Genome Institute"/>
            <person name="Kuo A."/>
            <person name="Kohler A."/>
            <person name="Costa M.D."/>
            <person name="Nagy L.G."/>
            <person name="Floudas D."/>
            <person name="Copeland A."/>
            <person name="Barry K.W."/>
            <person name="Cichocki N."/>
            <person name="Veneault-Fourrey C."/>
            <person name="LaButti K."/>
            <person name="Lindquist E.A."/>
            <person name="Lipzen A."/>
            <person name="Lundell T."/>
            <person name="Morin E."/>
            <person name="Murat C."/>
            <person name="Sun H."/>
            <person name="Tunlid A."/>
            <person name="Henrissat B."/>
            <person name="Grigoriev I.V."/>
            <person name="Hibbett D.S."/>
            <person name="Martin F."/>
            <person name="Nordberg H.P."/>
            <person name="Cantor M.N."/>
            <person name="Hua S.X."/>
        </authorList>
    </citation>
    <scope>NUCLEOTIDE SEQUENCE [LARGE SCALE GENOMIC DNA]</scope>
    <source>
        <strain evidence="1 2">441</strain>
    </source>
</reference>
<dbReference type="Proteomes" id="UP000054018">
    <property type="component" value="Unassembled WGS sequence"/>
</dbReference>